<feature type="signal peptide" evidence="1">
    <location>
        <begin position="1"/>
        <end position="19"/>
    </location>
</feature>
<evidence type="ECO:0000313" key="3">
    <source>
        <dbReference type="Proteomes" id="UP000483286"/>
    </source>
</evidence>
<evidence type="ECO:0000313" key="2">
    <source>
        <dbReference type="EMBL" id="MVN87252.1"/>
    </source>
</evidence>
<comment type="caution">
    <text evidence="2">The sequence shown here is derived from an EMBL/GenBank/DDBJ whole genome shotgun (WGS) entry which is preliminary data.</text>
</comment>
<feature type="chain" id="PRO_5028862352" description="Lipoprotein" evidence="1">
    <location>
        <begin position="20"/>
        <end position="152"/>
    </location>
</feature>
<name>A0A7C9HRW9_9DEIO</name>
<dbReference type="AlphaFoldDB" id="A0A7C9HRW9"/>
<reference evidence="2 3" key="1">
    <citation type="submission" date="2019-12" db="EMBL/GenBank/DDBJ databases">
        <title>Deinococcus sp. HMF7620 Genome sequencing and assembly.</title>
        <authorList>
            <person name="Kang H."/>
            <person name="Kim H."/>
            <person name="Joh K."/>
        </authorList>
    </citation>
    <scope>NUCLEOTIDE SEQUENCE [LARGE SCALE GENOMIC DNA]</scope>
    <source>
        <strain evidence="2 3">HMF7620</strain>
    </source>
</reference>
<accession>A0A7C9HRW9</accession>
<dbReference type="RefSeq" id="WP_157459295.1">
    <property type="nucleotide sequence ID" value="NZ_WQLB01000012.1"/>
</dbReference>
<dbReference type="EMBL" id="WQLB01000012">
    <property type="protein sequence ID" value="MVN87252.1"/>
    <property type="molecule type" value="Genomic_DNA"/>
</dbReference>
<organism evidence="2 3">
    <name type="scientific">Deinococcus arboris</name>
    <dbReference type="NCBI Taxonomy" id="2682977"/>
    <lineage>
        <taxon>Bacteria</taxon>
        <taxon>Thermotogati</taxon>
        <taxon>Deinococcota</taxon>
        <taxon>Deinococci</taxon>
        <taxon>Deinococcales</taxon>
        <taxon>Deinococcaceae</taxon>
        <taxon>Deinococcus</taxon>
    </lineage>
</organism>
<dbReference type="Proteomes" id="UP000483286">
    <property type="component" value="Unassembled WGS sequence"/>
</dbReference>
<sequence>MTKPGLLFSLALLPLLASCAPLTSMLASQDGPVPRSAGPLTVGQTWTVSGPVSGRTVTTTINVRDLVEVAGSTASVGGRDQADAFARAQAGFGVATYNNDRRTLNFEWIGEQGERYVCAIDTLLSLPYAGRLTLRQGGNTATGSCQATLSQP</sequence>
<evidence type="ECO:0008006" key="4">
    <source>
        <dbReference type="Google" id="ProtNLM"/>
    </source>
</evidence>
<protein>
    <recommendedName>
        <fullName evidence="4">Lipoprotein</fullName>
    </recommendedName>
</protein>
<proteinExistence type="predicted"/>
<keyword evidence="3" id="KW-1185">Reference proteome</keyword>
<evidence type="ECO:0000256" key="1">
    <source>
        <dbReference type="SAM" id="SignalP"/>
    </source>
</evidence>
<dbReference type="PROSITE" id="PS51257">
    <property type="entry name" value="PROKAR_LIPOPROTEIN"/>
    <property type="match status" value="1"/>
</dbReference>
<keyword evidence="1" id="KW-0732">Signal</keyword>
<gene>
    <name evidence="2" type="ORF">GO986_10765</name>
</gene>